<name>A0A2I1PAE5_9MICO</name>
<protein>
    <submittedName>
        <fullName evidence="3">CPBP family intramembrane metalloprotease domain-containing protein</fullName>
    </submittedName>
</protein>
<dbReference type="RefSeq" id="WP_101849638.1">
    <property type="nucleotide sequence ID" value="NZ_JBHLVH010000012.1"/>
</dbReference>
<dbReference type="InterPro" id="IPR003675">
    <property type="entry name" value="Rce1/LyrA-like_dom"/>
</dbReference>
<dbReference type="Pfam" id="PF02517">
    <property type="entry name" value="Rce1-like"/>
    <property type="match status" value="1"/>
</dbReference>
<dbReference type="GO" id="GO:0004175">
    <property type="term" value="F:endopeptidase activity"/>
    <property type="evidence" value="ECO:0007669"/>
    <property type="project" value="UniProtKB-ARBA"/>
</dbReference>
<dbReference type="GO" id="GO:0080120">
    <property type="term" value="P:CAAX-box protein maturation"/>
    <property type="evidence" value="ECO:0007669"/>
    <property type="project" value="UniProtKB-ARBA"/>
</dbReference>
<keyword evidence="3" id="KW-0645">Protease</keyword>
<comment type="caution">
    <text evidence="3">The sequence shown here is derived from an EMBL/GenBank/DDBJ whole genome shotgun (WGS) entry which is preliminary data.</text>
</comment>
<dbReference type="EMBL" id="PKIZ01000011">
    <property type="protein sequence ID" value="PKZ41599.1"/>
    <property type="molecule type" value="Genomic_DNA"/>
</dbReference>
<evidence type="ECO:0000313" key="4">
    <source>
        <dbReference type="Proteomes" id="UP000234206"/>
    </source>
</evidence>
<feature type="transmembrane region" description="Helical" evidence="1">
    <location>
        <begin position="229"/>
        <end position="245"/>
    </location>
</feature>
<keyword evidence="1" id="KW-0812">Transmembrane</keyword>
<feature type="transmembrane region" description="Helical" evidence="1">
    <location>
        <begin position="135"/>
        <end position="158"/>
    </location>
</feature>
<evidence type="ECO:0000256" key="1">
    <source>
        <dbReference type="SAM" id="Phobius"/>
    </source>
</evidence>
<feature type="domain" description="CAAX prenyl protease 2/Lysostaphin resistance protein A-like" evidence="2">
    <location>
        <begin position="170"/>
        <end position="262"/>
    </location>
</feature>
<feature type="transmembrane region" description="Helical" evidence="1">
    <location>
        <begin position="56"/>
        <end position="80"/>
    </location>
</feature>
<dbReference type="Proteomes" id="UP000234206">
    <property type="component" value="Unassembled WGS sequence"/>
</dbReference>
<keyword evidence="3" id="KW-0378">Hydrolase</keyword>
<dbReference type="GO" id="GO:0006508">
    <property type="term" value="P:proteolysis"/>
    <property type="evidence" value="ECO:0007669"/>
    <property type="project" value="UniProtKB-KW"/>
</dbReference>
<feature type="transmembrane region" description="Helical" evidence="1">
    <location>
        <begin position="252"/>
        <end position="270"/>
    </location>
</feature>
<sequence length="277" mass="28660">MNRSVLRTEVWLVLGLSLGASAVWSLLRLVDLLTRPGGLAGATTRMNVPADPGRPWLSVATELVGVGLALVPAALVLFLLGRDAVTGRDDAAAPGTTGATGRGAADTRDADRPLLAGARRLGLDLRRPGRDLRDATLLAALIGIPGLGLYLVATAAGVNTTVQAASEGAPWWSLGLLVLAAVKNGVLEEVVLAYLLTRARQLGRGPVAAVVAVALLRGCYHLYQGIGGGVGNVAMGLLLGAWFLRTRRVAPLVGAHVLIDLVAFVGYALVAPQVDWL</sequence>
<gene>
    <name evidence="3" type="ORF">CYJ76_06880</name>
</gene>
<evidence type="ECO:0000259" key="2">
    <source>
        <dbReference type="Pfam" id="PF02517"/>
    </source>
</evidence>
<organism evidence="3 4">
    <name type="scientific">Kytococcus schroeteri</name>
    <dbReference type="NCBI Taxonomy" id="138300"/>
    <lineage>
        <taxon>Bacteria</taxon>
        <taxon>Bacillati</taxon>
        <taxon>Actinomycetota</taxon>
        <taxon>Actinomycetes</taxon>
        <taxon>Micrococcales</taxon>
        <taxon>Kytococcaceae</taxon>
        <taxon>Kytococcus</taxon>
    </lineage>
</organism>
<reference evidence="3 4" key="1">
    <citation type="submission" date="2017-12" db="EMBL/GenBank/DDBJ databases">
        <title>Phylogenetic diversity of female urinary microbiome.</title>
        <authorList>
            <person name="Thomas-White K."/>
            <person name="Wolfe A.J."/>
        </authorList>
    </citation>
    <scope>NUCLEOTIDE SEQUENCE [LARGE SCALE GENOMIC DNA]</scope>
    <source>
        <strain evidence="3 4">UMB1298</strain>
    </source>
</reference>
<evidence type="ECO:0000313" key="3">
    <source>
        <dbReference type="EMBL" id="PKZ41599.1"/>
    </source>
</evidence>
<accession>A0A2I1PAE5</accession>
<keyword evidence="1" id="KW-1133">Transmembrane helix</keyword>
<dbReference type="GO" id="GO:0008237">
    <property type="term" value="F:metallopeptidase activity"/>
    <property type="evidence" value="ECO:0007669"/>
    <property type="project" value="UniProtKB-KW"/>
</dbReference>
<keyword evidence="3" id="KW-0482">Metalloprotease</keyword>
<dbReference type="AlphaFoldDB" id="A0A2I1PAE5"/>
<proteinExistence type="predicted"/>
<keyword evidence="1" id="KW-0472">Membrane</keyword>
<keyword evidence="4" id="KW-1185">Reference proteome</keyword>
<dbReference type="OrthoDB" id="4453618at2"/>